<gene>
    <name evidence="1" type="ORF">K505DRAFT_69357</name>
</gene>
<name>A0A6A6X3T9_9PLEO</name>
<reference evidence="1" key="1">
    <citation type="journal article" date="2020" name="Stud. Mycol.">
        <title>101 Dothideomycetes genomes: a test case for predicting lifestyles and emergence of pathogens.</title>
        <authorList>
            <person name="Haridas S."/>
            <person name="Albert R."/>
            <person name="Binder M."/>
            <person name="Bloem J."/>
            <person name="Labutti K."/>
            <person name="Salamov A."/>
            <person name="Andreopoulos B."/>
            <person name="Baker S."/>
            <person name="Barry K."/>
            <person name="Bills G."/>
            <person name="Bluhm B."/>
            <person name="Cannon C."/>
            <person name="Castanera R."/>
            <person name="Culley D."/>
            <person name="Daum C."/>
            <person name="Ezra D."/>
            <person name="Gonzalez J."/>
            <person name="Henrissat B."/>
            <person name="Kuo A."/>
            <person name="Liang C."/>
            <person name="Lipzen A."/>
            <person name="Lutzoni F."/>
            <person name="Magnuson J."/>
            <person name="Mondo S."/>
            <person name="Nolan M."/>
            <person name="Ohm R."/>
            <person name="Pangilinan J."/>
            <person name="Park H.-J."/>
            <person name="Ramirez L."/>
            <person name="Alfaro M."/>
            <person name="Sun H."/>
            <person name="Tritt A."/>
            <person name="Yoshinaga Y."/>
            <person name="Zwiers L.-H."/>
            <person name="Turgeon B."/>
            <person name="Goodwin S."/>
            <person name="Spatafora J."/>
            <person name="Crous P."/>
            <person name="Grigoriev I."/>
        </authorList>
    </citation>
    <scope>NUCLEOTIDE SEQUENCE</scope>
    <source>
        <strain evidence="1">CBS 109.77</strain>
    </source>
</reference>
<evidence type="ECO:0000313" key="2">
    <source>
        <dbReference type="Proteomes" id="UP000799757"/>
    </source>
</evidence>
<dbReference type="Proteomes" id="UP000799757">
    <property type="component" value="Unassembled WGS sequence"/>
</dbReference>
<sequence length="181" mass="20310">MARRVPSRCSLVSNPQGWKNSLPPPSVARVTKVGVGVKAVYLWIARLRVLGTKHHGTAVLGRCSCVDLKGEGRITSGVVFENRGVRFARRITSLNRVLSSDSWFRNDCASWFSQQVLRSQCLFWHVAREPITASVMTTPYPTSTVRWPRIPTMPSCDEFVTSVLVYRLIDGTEIIMSQSEK</sequence>
<accession>A0A6A6X3T9</accession>
<proteinExistence type="predicted"/>
<protein>
    <submittedName>
        <fullName evidence="1">Uncharacterized protein</fullName>
    </submittedName>
</protein>
<organism evidence="1 2">
    <name type="scientific">Melanomma pulvis-pyrius CBS 109.77</name>
    <dbReference type="NCBI Taxonomy" id="1314802"/>
    <lineage>
        <taxon>Eukaryota</taxon>
        <taxon>Fungi</taxon>
        <taxon>Dikarya</taxon>
        <taxon>Ascomycota</taxon>
        <taxon>Pezizomycotina</taxon>
        <taxon>Dothideomycetes</taxon>
        <taxon>Pleosporomycetidae</taxon>
        <taxon>Pleosporales</taxon>
        <taxon>Melanommataceae</taxon>
        <taxon>Melanomma</taxon>
    </lineage>
</organism>
<evidence type="ECO:0000313" key="1">
    <source>
        <dbReference type="EMBL" id="KAF2791160.1"/>
    </source>
</evidence>
<dbReference type="EMBL" id="MU002034">
    <property type="protein sequence ID" value="KAF2791160.1"/>
    <property type="molecule type" value="Genomic_DNA"/>
</dbReference>
<dbReference type="AlphaFoldDB" id="A0A6A6X3T9"/>
<keyword evidence="2" id="KW-1185">Reference proteome</keyword>